<evidence type="ECO:0000256" key="1">
    <source>
        <dbReference type="SAM" id="Phobius"/>
    </source>
</evidence>
<accession>A0A850EQE6</accession>
<keyword evidence="1" id="KW-1133">Transmembrane helix</keyword>
<proteinExistence type="predicted"/>
<keyword evidence="1" id="KW-0472">Membrane</keyword>
<feature type="transmembrane region" description="Helical" evidence="1">
    <location>
        <begin position="97"/>
        <end position="117"/>
    </location>
</feature>
<dbReference type="RefSeq" id="WP_175372472.1">
    <property type="nucleotide sequence ID" value="NZ_JABWCS010000212.1"/>
</dbReference>
<organism evidence="2 3">
    <name type="scientific">Paenibacillus agri</name>
    <dbReference type="NCBI Taxonomy" id="2744309"/>
    <lineage>
        <taxon>Bacteria</taxon>
        <taxon>Bacillati</taxon>
        <taxon>Bacillota</taxon>
        <taxon>Bacilli</taxon>
        <taxon>Bacillales</taxon>
        <taxon>Paenibacillaceae</taxon>
        <taxon>Paenibacillus</taxon>
    </lineage>
</organism>
<reference evidence="2" key="1">
    <citation type="submission" date="2020-06" db="EMBL/GenBank/DDBJ databases">
        <title>Paenibacillus sp. nov., isolated from soil.</title>
        <authorList>
            <person name="Seo Y.L."/>
        </authorList>
    </citation>
    <scope>NUCLEOTIDE SEQUENCE [LARGE SCALE GENOMIC DNA]</scope>
    <source>
        <strain evidence="2">JW14</strain>
    </source>
</reference>
<dbReference type="EMBL" id="JABWCS010000212">
    <property type="protein sequence ID" value="NUU61970.1"/>
    <property type="molecule type" value="Genomic_DNA"/>
</dbReference>
<evidence type="ECO:0000313" key="2">
    <source>
        <dbReference type="EMBL" id="NUU61970.1"/>
    </source>
</evidence>
<comment type="caution">
    <text evidence="2">The sequence shown here is derived from an EMBL/GenBank/DDBJ whole genome shotgun (WGS) entry which is preliminary data.</text>
</comment>
<feature type="transmembrane region" description="Helical" evidence="1">
    <location>
        <begin position="39"/>
        <end position="55"/>
    </location>
</feature>
<gene>
    <name evidence="2" type="ORF">HPT30_16620</name>
</gene>
<evidence type="ECO:0000313" key="3">
    <source>
        <dbReference type="Proteomes" id="UP000564806"/>
    </source>
</evidence>
<keyword evidence="3" id="KW-1185">Reference proteome</keyword>
<feature type="transmembrane region" description="Helical" evidence="1">
    <location>
        <begin position="67"/>
        <end position="85"/>
    </location>
</feature>
<dbReference type="AlphaFoldDB" id="A0A850EQE6"/>
<protein>
    <submittedName>
        <fullName evidence="2">Uncharacterized protein</fullName>
    </submittedName>
</protein>
<dbReference type="Proteomes" id="UP000564806">
    <property type="component" value="Unassembled WGS sequence"/>
</dbReference>
<keyword evidence="1" id="KW-0812">Transmembrane</keyword>
<name>A0A850EQE6_9BACL</name>
<sequence length="119" mass="13411">MHLKKIPFNLLVFLGLSLQYSLLHVLPSGPTPTITTLELVIYIAYTIIGLAGFFYKSRKLRTEDISCMAAFFFGVLWTVAITSHFRKESYTELLTLVHSVGIFTAGLILLTELIILFRA</sequence>